<evidence type="ECO:0000256" key="1">
    <source>
        <dbReference type="SAM" id="SignalP"/>
    </source>
</evidence>
<dbReference type="AlphaFoldDB" id="A0A1I1ZB96"/>
<reference evidence="2 3" key="1">
    <citation type="submission" date="2016-10" db="EMBL/GenBank/DDBJ databases">
        <authorList>
            <person name="de Groot N.N."/>
        </authorList>
    </citation>
    <scope>NUCLEOTIDE SEQUENCE [LARGE SCALE GENOMIC DNA]</scope>
    <source>
        <strain evidence="2 3">DSM 26130</strain>
    </source>
</reference>
<dbReference type="RefSeq" id="WP_093831001.1">
    <property type="nucleotide sequence ID" value="NZ_FOLQ01000012.1"/>
</dbReference>
<evidence type="ECO:0008006" key="4">
    <source>
        <dbReference type="Google" id="ProtNLM"/>
    </source>
</evidence>
<feature type="signal peptide" evidence="1">
    <location>
        <begin position="1"/>
        <end position="20"/>
    </location>
</feature>
<protein>
    <recommendedName>
        <fullName evidence="4">YD repeat-containing protein</fullName>
    </recommendedName>
</protein>
<feature type="chain" id="PRO_5011755924" description="YD repeat-containing protein" evidence="1">
    <location>
        <begin position="21"/>
        <end position="138"/>
    </location>
</feature>
<dbReference type="Proteomes" id="UP000198598">
    <property type="component" value="Unassembled WGS sequence"/>
</dbReference>
<keyword evidence="3" id="KW-1185">Reference proteome</keyword>
<proteinExistence type="predicted"/>
<name>A0A1I1ZB96_9BACT</name>
<dbReference type="EMBL" id="FOLQ01000012">
    <property type="protein sequence ID" value="SFE27610.1"/>
    <property type="molecule type" value="Genomic_DNA"/>
</dbReference>
<sequence>MNRSLFWLALLIVAAPTCFAQRVIYSSQLISQSYQGPAIKKIRPPGRFSSTLTVKYTDGRKQVVPRDSIWGYEDARGRLYRYYKHEFYRVTAVSDLVRYVVTRSNGRGVVNTRYFSRDFDSALYWGKAKARRDSSQAH</sequence>
<evidence type="ECO:0000313" key="2">
    <source>
        <dbReference type="EMBL" id="SFE27610.1"/>
    </source>
</evidence>
<accession>A0A1I1ZB96</accession>
<dbReference type="OrthoDB" id="951799at2"/>
<organism evidence="2 3">
    <name type="scientific">Spirosoma endophyticum</name>
    <dbReference type="NCBI Taxonomy" id="662367"/>
    <lineage>
        <taxon>Bacteria</taxon>
        <taxon>Pseudomonadati</taxon>
        <taxon>Bacteroidota</taxon>
        <taxon>Cytophagia</taxon>
        <taxon>Cytophagales</taxon>
        <taxon>Cytophagaceae</taxon>
        <taxon>Spirosoma</taxon>
    </lineage>
</organism>
<gene>
    <name evidence="2" type="ORF">SAMN05216167_11237</name>
</gene>
<dbReference type="STRING" id="662367.SAMN05216167_11237"/>
<evidence type="ECO:0000313" key="3">
    <source>
        <dbReference type="Proteomes" id="UP000198598"/>
    </source>
</evidence>
<keyword evidence="1" id="KW-0732">Signal</keyword>